<dbReference type="EMBL" id="JABZFZ010000069">
    <property type="protein sequence ID" value="MBF0939683.1"/>
    <property type="molecule type" value="Genomic_DNA"/>
</dbReference>
<proteinExistence type="predicted"/>
<feature type="non-terminal residue" evidence="1">
    <location>
        <position position="148"/>
    </location>
</feature>
<organism evidence="1 2">
    <name type="scientific">Schaalia georgiae</name>
    <dbReference type="NCBI Taxonomy" id="52768"/>
    <lineage>
        <taxon>Bacteria</taxon>
        <taxon>Bacillati</taxon>
        <taxon>Actinomycetota</taxon>
        <taxon>Actinomycetes</taxon>
        <taxon>Actinomycetales</taxon>
        <taxon>Actinomycetaceae</taxon>
        <taxon>Schaalia</taxon>
    </lineage>
</organism>
<reference evidence="1" key="1">
    <citation type="submission" date="2020-04" db="EMBL/GenBank/DDBJ databases">
        <title>Deep metagenomics examines the oral microbiome during advanced dental caries in children, revealing novel taxa and co-occurrences with host molecules.</title>
        <authorList>
            <person name="Baker J.L."/>
            <person name="Morton J.T."/>
            <person name="Dinis M."/>
            <person name="Alvarez R."/>
            <person name="Tran N.C."/>
            <person name="Knight R."/>
            <person name="Edlund A."/>
        </authorList>
    </citation>
    <scope>NUCLEOTIDE SEQUENCE</scope>
    <source>
        <strain evidence="1">JCVI_32_bin.64</strain>
    </source>
</reference>
<name>A0A929MZY7_9ACTO</name>
<evidence type="ECO:0000313" key="1">
    <source>
        <dbReference type="EMBL" id="MBF0939683.1"/>
    </source>
</evidence>
<dbReference type="Proteomes" id="UP000718630">
    <property type="component" value="Unassembled WGS sequence"/>
</dbReference>
<comment type="caution">
    <text evidence="1">The sequence shown here is derived from an EMBL/GenBank/DDBJ whole genome shotgun (WGS) entry which is preliminary data.</text>
</comment>
<protein>
    <submittedName>
        <fullName evidence="1">Uncharacterized protein</fullName>
    </submittedName>
</protein>
<accession>A0A929MZY7</accession>
<sequence>MIVPLLVGAPFFVLALVLFWLPHSSNSARQQDPAMQESDIVETEAVPWALEGEVAPVKQTPAPSDSWFKGAREAWKIDAPALKRGGFEQITAYAANGSALITMQGANAWQSTIKGWDTSGAQPRELWAHTVQITDSPTIGAEEAGVWV</sequence>
<evidence type="ECO:0000313" key="2">
    <source>
        <dbReference type="Proteomes" id="UP000718630"/>
    </source>
</evidence>
<dbReference type="AlphaFoldDB" id="A0A929MZY7"/>
<gene>
    <name evidence="1" type="ORF">HXK03_02230</name>
</gene>